<reference evidence="2" key="1">
    <citation type="submission" date="2015-02" db="EMBL/GenBank/DDBJ databases">
        <title>Description and complete genome sequence of the first cultured representative of the subdivision 5 of the Verrucomicrobia phylum.</title>
        <authorList>
            <person name="Spring S."/>
            <person name="Bunk B."/>
            <person name="Sproer C."/>
            <person name="Klenk H.-P."/>
        </authorList>
    </citation>
    <scope>NUCLEOTIDE SEQUENCE [LARGE SCALE GENOMIC DNA]</scope>
    <source>
        <strain evidence="2">L21-Fru-AB</strain>
    </source>
</reference>
<accession>A0A0G3EGC4</accession>
<keyword evidence="2" id="KW-1185">Reference proteome</keyword>
<dbReference type="STRING" id="1307763.L21SP4_01209"/>
<sequence length="53" mass="6059">MKIRSSMFSRFVWALVLLVLIAEAAYLISLSAFGFERVDAFVRETAAELLKMF</sequence>
<evidence type="ECO:0000313" key="1">
    <source>
        <dbReference type="EMBL" id="AKJ64457.1"/>
    </source>
</evidence>
<gene>
    <name evidence="1" type="ORF">L21SP4_01209</name>
</gene>
<reference evidence="1 2" key="2">
    <citation type="journal article" date="2016" name="ISME J.">
        <title>Characterization of the first cultured representative of Verrucomicrobia subdivision 5 indicates the proposal of a novel phylum.</title>
        <authorList>
            <person name="Spring S."/>
            <person name="Bunk B."/>
            <person name="Sproer C."/>
            <person name="Schumann P."/>
            <person name="Rohde M."/>
            <person name="Tindall B.J."/>
            <person name="Klenk H.P."/>
        </authorList>
    </citation>
    <scope>NUCLEOTIDE SEQUENCE [LARGE SCALE GENOMIC DNA]</scope>
    <source>
        <strain evidence="1 2">L21-Fru-AB</strain>
    </source>
</reference>
<dbReference type="Proteomes" id="UP000035268">
    <property type="component" value="Chromosome"/>
</dbReference>
<organism evidence="1 2">
    <name type="scientific">Kiritimatiella glycovorans</name>
    <dbReference type="NCBI Taxonomy" id="1307763"/>
    <lineage>
        <taxon>Bacteria</taxon>
        <taxon>Pseudomonadati</taxon>
        <taxon>Kiritimatiellota</taxon>
        <taxon>Kiritimatiellia</taxon>
        <taxon>Kiritimatiellales</taxon>
        <taxon>Kiritimatiellaceae</taxon>
        <taxon>Kiritimatiella</taxon>
    </lineage>
</organism>
<evidence type="ECO:0000313" key="2">
    <source>
        <dbReference type="Proteomes" id="UP000035268"/>
    </source>
</evidence>
<dbReference type="AlphaFoldDB" id="A0A0G3EGC4"/>
<dbReference type="EMBL" id="CP010904">
    <property type="protein sequence ID" value="AKJ64457.1"/>
    <property type="molecule type" value="Genomic_DNA"/>
</dbReference>
<dbReference type="KEGG" id="vbl:L21SP4_01209"/>
<proteinExistence type="predicted"/>
<name>A0A0G3EGC4_9BACT</name>
<dbReference type="RefSeq" id="WP_160300703.1">
    <property type="nucleotide sequence ID" value="NZ_CP010904.1"/>
</dbReference>
<protein>
    <submittedName>
        <fullName evidence="1">Uncharacterized protein</fullName>
    </submittedName>
</protein>